<sequence length="191" mass="21338">MLSVFLKNLNQVWLCLVAIVLVSLLIFPDWLSRDSISELLNNFGAMALIVYIVLSLTRSLLMIPCTPFVLAGAISFPQWPLIVFVISFTGIVLGAFLVYSFPSFGNYDEFLEEKYPAKIAALKEKMQGKYAFAIVAGWSFFPLVPTDVICYVAGIAKMSFKKMVMALLIGEIPLVTTYIFLGVEIGEWLRT</sequence>
<reference evidence="8" key="1">
    <citation type="submission" date="2018-05" db="EMBL/GenBank/DDBJ databases">
        <authorList>
            <person name="Lanie J.A."/>
            <person name="Ng W.-L."/>
            <person name="Kazmierczak K.M."/>
            <person name="Andrzejewski T.M."/>
            <person name="Davidsen T.M."/>
            <person name="Wayne K.J."/>
            <person name="Tettelin H."/>
            <person name="Glass J.I."/>
            <person name="Rusch D."/>
            <person name="Podicherti R."/>
            <person name="Tsui H.-C.T."/>
            <person name="Winkler M.E."/>
        </authorList>
    </citation>
    <scope>NUCLEOTIDE SEQUENCE</scope>
</reference>
<feature type="transmembrane region" description="Helical" evidence="6">
    <location>
        <begin position="164"/>
        <end position="183"/>
    </location>
</feature>
<dbReference type="EMBL" id="UINC01000444">
    <property type="protein sequence ID" value="SUZ55501.1"/>
    <property type="molecule type" value="Genomic_DNA"/>
</dbReference>
<keyword evidence="5 6" id="KW-0472">Membrane</keyword>
<feature type="domain" description="VTT" evidence="7">
    <location>
        <begin position="63"/>
        <end position="182"/>
    </location>
</feature>
<evidence type="ECO:0000256" key="5">
    <source>
        <dbReference type="ARBA" id="ARBA00023136"/>
    </source>
</evidence>
<name>A0A381NLM2_9ZZZZ</name>
<feature type="transmembrane region" description="Helical" evidence="6">
    <location>
        <begin position="81"/>
        <end position="101"/>
    </location>
</feature>
<dbReference type="InterPro" id="IPR015414">
    <property type="entry name" value="TMEM64"/>
</dbReference>
<dbReference type="InterPro" id="IPR032816">
    <property type="entry name" value="VTT_dom"/>
</dbReference>
<dbReference type="Pfam" id="PF09335">
    <property type="entry name" value="VTT_dom"/>
    <property type="match status" value="1"/>
</dbReference>
<evidence type="ECO:0000256" key="2">
    <source>
        <dbReference type="ARBA" id="ARBA00022475"/>
    </source>
</evidence>
<dbReference type="AlphaFoldDB" id="A0A381NLM2"/>
<proteinExistence type="predicted"/>
<gene>
    <name evidence="8" type="ORF">METZ01_LOCUS8355</name>
</gene>
<evidence type="ECO:0000256" key="3">
    <source>
        <dbReference type="ARBA" id="ARBA00022692"/>
    </source>
</evidence>
<keyword evidence="3 6" id="KW-0812">Transmembrane</keyword>
<comment type="subcellular location">
    <subcellularLocation>
        <location evidence="1">Cell membrane</location>
        <topology evidence="1">Multi-pass membrane protein</topology>
    </subcellularLocation>
</comment>
<dbReference type="PANTHER" id="PTHR12677:SF59">
    <property type="entry name" value="GOLGI APPARATUS MEMBRANE PROTEIN TVP38-RELATED"/>
    <property type="match status" value="1"/>
</dbReference>
<accession>A0A381NLM2</accession>
<feature type="transmembrane region" description="Helical" evidence="6">
    <location>
        <begin position="130"/>
        <end position="152"/>
    </location>
</feature>
<keyword evidence="4 6" id="KW-1133">Transmembrane helix</keyword>
<dbReference type="GO" id="GO:0005886">
    <property type="term" value="C:plasma membrane"/>
    <property type="evidence" value="ECO:0007669"/>
    <property type="project" value="UniProtKB-SubCell"/>
</dbReference>
<evidence type="ECO:0000256" key="4">
    <source>
        <dbReference type="ARBA" id="ARBA00022989"/>
    </source>
</evidence>
<evidence type="ECO:0000256" key="6">
    <source>
        <dbReference type="SAM" id="Phobius"/>
    </source>
</evidence>
<evidence type="ECO:0000259" key="7">
    <source>
        <dbReference type="Pfam" id="PF09335"/>
    </source>
</evidence>
<organism evidence="8">
    <name type="scientific">marine metagenome</name>
    <dbReference type="NCBI Taxonomy" id="408172"/>
    <lineage>
        <taxon>unclassified sequences</taxon>
        <taxon>metagenomes</taxon>
        <taxon>ecological metagenomes</taxon>
    </lineage>
</organism>
<protein>
    <recommendedName>
        <fullName evidence="7">VTT domain-containing protein</fullName>
    </recommendedName>
</protein>
<feature type="transmembrane region" description="Helical" evidence="6">
    <location>
        <begin position="12"/>
        <end position="31"/>
    </location>
</feature>
<dbReference type="PANTHER" id="PTHR12677">
    <property type="entry name" value="GOLGI APPARATUS MEMBRANE PROTEIN TVP38-RELATED"/>
    <property type="match status" value="1"/>
</dbReference>
<evidence type="ECO:0000313" key="8">
    <source>
        <dbReference type="EMBL" id="SUZ55501.1"/>
    </source>
</evidence>
<evidence type="ECO:0000256" key="1">
    <source>
        <dbReference type="ARBA" id="ARBA00004651"/>
    </source>
</evidence>
<feature type="transmembrane region" description="Helical" evidence="6">
    <location>
        <begin position="43"/>
        <end position="69"/>
    </location>
</feature>
<keyword evidence="2" id="KW-1003">Cell membrane</keyword>